<evidence type="ECO:0000259" key="1">
    <source>
        <dbReference type="Pfam" id="PF18096"/>
    </source>
</evidence>
<keyword evidence="3" id="KW-1185">Reference proteome</keyword>
<dbReference type="OrthoDB" id="9810570at2"/>
<feature type="domain" description="THUMP-like" evidence="1">
    <location>
        <begin position="323"/>
        <end position="395"/>
    </location>
</feature>
<dbReference type="Proteomes" id="UP000245283">
    <property type="component" value="Unassembled WGS sequence"/>
</dbReference>
<dbReference type="SUPFAM" id="SSF53335">
    <property type="entry name" value="S-adenosyl-L-methionine-dependent methyltransferases"/>
    <property type="match status" value="1"/>
</dbReference>
<dbReference type="InterPro" id="IPR029063">
    <property type="entry name" value="SAM-dependent_MTases_sf"/>
</dbReference>
<accession>A0A2V1K8N9</accession>
<protein>
    <submittedName>
        <fullName evidence="2">SAM-dependent methyltransferase</fullName>
    </submittedName>
</protein>
<evidence type="ECO:0000313" key="3">
    <source>
        <dbReference type="Proteomes" id="UP000245283"/>
    </source>
</evidence>
<evidence type="ECO:0000313" key="2">
    <source>
        <dbReference type="EMBL" id="PWF27493.1"/>
    </source>
</evidence>
<dbReference type="Gene3D" id="3.40.50.150">
    <property type="entry name" value="Vaccinia Virus protein VP39"/>
    <property type="match status" value="1"/>
</dbReference>
<comment type="caution">
    <text evidence="2">The sequence shown here is derived from an EMBL/GenBank/DDBJ whole genome shotgun (WGS) entry which is preliminary data.</text>
</comment>
<reference evidence="3" key="1">
    <citation type="submission" date="2018-05" db="EMBL/GenBank/DDBJ databases">
        <authorList>
            <person name="Li Y."/>
        </authorList>
    </citation>
    <scope>NUCLEOTIDE SEQUENCE [LARGE SCALE GENOMIC DNA]</scope>
    <source>
        <strain evidence="3">sk1b4</strain>
    </source>
</reference>
<dbReference type="EMBL" id="QETB01000001">
    <property type="protein sequence ID" value="PWF27493.1"/>
    <property type="molecule type" value="Genomic_DNA"/>
</dbReference>
<dbReference type="RefSeq" id="WP_109092994.1">
    <property type="nucleotide sequence ID" value="NZ_QETB01000001.1"/>
</dbReference>
<dbReference type="CDD" id="cd02440">
    <property type="entry name" value="AdoMet_MTases"/>
    <property type="match status" value="1"/>
</dbReference>
<dbReference type="InterPro" id="IPR041497">
    <property type="entry name" value="Thump-like"/>
</dbReference>
<dbReference type="GO" id="GO:0032259">
    <property type="term" value="P:methylation"/>
    <property type="evidence" value="ECO:0007669"/>
    <property type="project" value="UniProtKB-KW"/>
</dbReference>
<dbReference type="GO" id="GO:0008168">
    <property type="term" value="F:methyltransferase activity"/>
    <property type="evidence" value="ECO:0007669"/>
    <property type="project" value="UniProtKB-KW"/>
</dbReference>
<proteinExistence type="predicted"/>
<dbReference type="Pfam" id="PF18096">
    <property type="entry name" value="Thump_like"/>
    <property type="match status" value="1"/>
</dbReference>
<gene>
    <name evidence="2" type="ORF">DD236_03700</name>
</gene>
<sequence>MGTINQLKSASGQALLASLPPYDEANAFALTTRLREQGYTADLVAAALTQSRLRLKAHEKFGDFANGMMFTAAGLEQATRLQIGGHHAARLRRAGARHVVDLGCGIGADSLTFAGLGLGVTAIERDHETAEAAAFNLRAFPEARVIEADAFALDLSELGADALWLDPARRANGKRLTDPEEWQPRFSEAIALARKFPAAGIKVAPGVAYEYLPDDAHVQWISADRELIEAVVWLGVAAPKPGRSALMLRDSKTLTFEAASGSPAEPVVPVAARELGPYIYEPDPAVIRAGGIERLAGELDLAPVSEGIAYLTGEPVESDLLGAFRVREVLPMNPKAVKKALQREGIGQLEIKKRGTDVTPEEFRRKLSLKKAKGARAVLILTPLLGRHRAVLATRER</sequence>
<dbReference type="AlphaFoldDB" id="A0A2V1K8N9"/>
<name>A0A2V1K8N9_9ACTO</name>
<organism evidence="2 3">
    <name type="scientific">Ancrocorticia populi</name>
    <dbReference type="NCBI Taxonomy" id="2175228"/>
    <lineage>
        <taxon>Bacteria</taxon>
        <taxon>Bacillati</taxon>
        <taxon>Actinomycetota</taxon>
        <taxon>Actinomycetes</taxon>
        <taxon>Actinomycetales</taxon>
        <taxon>Actinomycetaceae</taxon>
        <taxon>Ancrocorticia</taxon>
    </lineage>
</organism>
<keyword evidence="2" id="KW-0808">Transferase</keyword>
<keyword evidence="2" id="KW-0489">Methyltransferase</keyword>